<keyword evidence="1" id="KW-0808">Transferase</keyword>
<dbReference type="EMBL" id="JFFI01002158">
    <property type="protein sequence ID" value="KXH41561.1"/>
    <property type="molecule type" value="Genomic_DNA"/>
</dbReference>
<dbReference type="InterPro" id="IPR050447">
    <property type="entry name" value="Erg6_SMT_methyltransf"/>
</dbReference>
<dbReference type="OrthoDB" id="66144at2759"/>
<dbReference type="AlphaFoldDB" id="A0A135T0B2"/>
<dbReference type="GO" id="GO:0016126">
    <property type="term" value="P:sterol biosynthetic process"/>
    <property type="evidence" value="ECO:0007669"/>
    <property type="project" value="TreeGrafter"/>
</dbReference>
<dbReference type="Gene3D" id="3.40.50.150">
    <property type="entry name" value="Vaccinia Virus protein VP39"/>
    <property type="match status" value="1"/>
</dbReference>
<organism evidence="4 5">
    <name type="scientific">Colletotrichum salicis</name>
    <dbReference type="NCBI Taxonomy" id="1209931"/>
    <lineage>
        <taxon>Eukaryota</taxon>
        <taxon>Fungi</taxon>
        <taxon>Dikarya</taxon>
        <taxon>Ascomycota</taxon>
        <taxon>Pezizomycotina</taxon>
        <taxon>Sordariomycetes</taxon>
        <taxon>Hypocreomycetidae</taxon>
        <taxon>Glomerellales</taxon>
        <taxon>Glomerellaceae</taxon>
        <taxon>Colletotrichum</taxon>
        <taxon>Colletotrichum acutatum species complex</taxon>
    </lineage>
</organism>
<comment type="caution">
    <text evidence="4">The sequence shown here is derived from an EMBL/GenBank/DDBJ whole genome shotgun (WGS) entry which is preliminary data.</text>
</comment>
<dbReference type="PANTHER" id="PTHR44068">
    <property type="entry name" value="ZGC:194242"/>
    <property type="match status" value="1"/>
</dbReference>
<proteinExistence type="inferred from homology"/>
<sequence length="352" mass="38676">MSSLISNPVPLHMSPELTKQKPIIAGPTTTAAASTTTAAPSSKSLNASGDKANLVEFWRNPEAGNIYRHAEHLTSPVTPCLVDHSKLCQTVSSASASTKTIQVMDMCCGTGVVSSYIQKMMRELPGQQRERVRLTSADSSEAQLGVVKEKIEREGWAGSEVKQADIMNMSFPSDQFDVVIVAMALMLVADPYTSLNECYRVTKPGGTVATSTWVTEGWIPDTRDAVSSLALPGPNQQPVSWPQSSIELTSLWGPGAWESPSFVKSMFTAAGFVEVEVDVVTKWVPFSGVDEWCTVFQAFMHGVMERFWTRAQREGLKGRLIPTLRAFMEEKYHGRPFEVERTVLLARGRKPE</sequence>
<evidence type="ECO:0000313" key="4">
    <source>
        <dbReference type="EMBL" id="KXH41561.1"/>
    </source>
</evidence>
<dbReference type="STRING" id="1209931.A0A135T0B2"/>
<dbReference type="GO" id="GO:0003838">
    <property type="term" value="F:sterol 24-C-methyltransferase activity"/>
    <property type="evidence" value="ECO:0007669"/>
    <property type="project" value="TreeGrafter"/>
</dbReference>
<dbReference type="Pfam" id="PF08241">
    <property type="entry name" value="Methyltransf_11"/>
    <property type="match status" value="1"/>
</dbReference>
<dbReference type="SUPFAM" id="SSF53335">
    <property type="entry name" value="S-adenosyl-L-methionine-dependent methyltransferases"/>
    <property type="match status" value="1"/>
</dbReference>
<protein>
    <recommendedName>
        <fullName evidence="3">Methyltransferase type 11 domain-containing protein</fullName>
    </recommendedName>
</protein>
<feature type="domain" description="Methyltransferase type 11" evidence="3">
    <location>
        <begin position="105"/>
        <end position="209"/>
    </location>
</feature>
<evidence type="ECO:0000313" key="5">
    <source>
        <dbReference type="Proteomes" id="UP000070121"/>
    </source>
</evidence>
<dbReference type="InterPro" id="IPR013216">
    <property type="entry name" value="Methyltransf_11"/>
</dbReference>
<accession>A0A135T0B2</accession>
<dbReference type="Proteomes" id="UP000070121">
    <property type="component" value="Unassembled WGS sequence"/>
</dbReference>
<reference evidence="4 5" key="1">
    <citation type="submission" date="2014-02" db="EMBL/GenBank/DDBJ databases">
        <title>The genome sequence of Colletotrichum salicis CBS 607.94.</title>
        <authorList>
            <person name="Baroncelli R."/>
            <person name="Thon M.R."/>
        </authorList>
    </citation>
    <scope>NUCLEOTIDE SEQUENCE [LARGE SCALE GENOMIC DNA]</scope>
    <source>
        <strain evidence="4 5">CBS 607.94</strain>
    </source>
</reference>
<dbReference type="PANTHER" id="PTHR44068:SF1">
    <property type="entry name" value="HYPOTHETICAL LOC100005854"/>
    <property type="match status" value="1"/>
</dbReference>
<evidence type="ECO:0000256" key="1">
    <source>
        <dbReference type="ARBA" id="ARBA00022679"/>
    </source>
</evidence>
<comment type="similarity">
    <text evidence="2">Belongs to the class I-like SAM-binding methyltransferase superfamily. Erg6/SMT family.</text>
</comment>
<name>A0A135T0B2_9PEZI</name>
<dbReference type="GO" id="GO:0005783">
    <property type="term" value="C:endoplasmic reticulum"/>
    <property type="evidence" value="ECO:0007669"/>
    <property type="project" value="TreeGrafter"/>
</dbReference>
<evidence type="ECO:0000259" key="3">
    <source>
        <dbReference type="Pfam" id="PF08241"/>
    </source>
</evidence>
<dbReference type="CDD" id="cd02440">
    <property type="entry name" value="AdoMet_MTases"/>
    <property type="match status" value="1"/>
</dbReference>
<evidence type="ECO:0000256" key="2">
    <source>
        <dbReference type="ARBA" id="ARBA00038188"/>
    </source>
</evidence>
<dbReference type="InterPro" id="IPR029063">
    <property type="entry name" value="SAM-dependent_MTases_sf"/>
</dbReference>
<keyword evidence="5" id="KW-1185">Reference proteome</keyword>
<gene>
    <name evidence="4" type="ORF">CSAL01_01063</name>
</gene>